<reference evidence="8 9" key="1">
    <citation type="submission" date="2018-03" db="EMBL/GenBank/DDBJ databases">
        <title>The draft genome of Mesorhizobium soli JCM 19897.</title>
        <authorList>
            <person name="Li L."/>
            <person name="Liu L."/>
            <person name="Liang L."/>
            <person name="Wang T."/>
            <person name="Zhang X."/>
        </authorList>
    </citation>
    <scope>NUCLEOTIDE SEQUENCE [LARGE SCALE GENOMIC DNA]</scope>
    <source>
        <strain evidence="8 9">JCM 19897</strain>
    </source>
</reference>
<evidence type="ECO:0000256" key="3">
    <source>
        <dbReference type="ARBA" id="ARBA00022692"/>
    </source>
</evidence>
<dbReference type="OrthoDB" id="273988at2"/>
<keyword evidence="5 7" id="KW-1133">Transmembrane helix</keyword>
<dbReference type="PANTHER" id="PTHR13416:SF2">
    <property type="entry name" value="TRANSMEMBRANE PROTEIN 43"/>
    <property type="match status" value="1"/>
</dbReference>
<comment type="caution">
    <text evidence="8">The sequence shown here is derived from an EMBL/GenBank/DDBJ whole genome shotgun (WGS) entry which is preliminary data.</text>
</comment>
<evidence type="ECO:0000256" key="4">
    <source>
        <dbReference type="ARBA" id="ARBA00022824"/>
    </source>
</evidence>
<keyword evidence="3 7" id="KW-0812">Transmembrane</keyword>
<dbReference type="EMBL" id="PXYL01000011">
    <property type="protein sequence ID" value="PSJ58298.1"/>
    <property type="molecule type" value="Genomic_DNA"/>
</dbReference>
<dbReference type="GO" id="GO:0006629">
    <property type="term" value="P:lipid metabolic process"/>
    <property type="evidence" value="ECO:0007669"/>
    <property type="project" value="TreeGrafter"/>
</dbReference>
<keyword evidence="6 7" id="KW-0472">Membrane</keyword>
<sequence>MIGALIGILLVIGAVVLLFWNEGRAVTTARSLAEGAGAVVTVSSESISAANDGKLVHTSGTVTTDETPEDEEFGVEARGIRLVRTVEMYQWHESTSQESKKNIGGGEDTVTHYTYSTDWSENAIDSSKFEYQQDHDNPSMDIVSATSQVSEAQLGAFALGEAVLDQVGGEEPLKLSSAQQGAIEAAYTGPAKLSLTDGGIYLGNDPKKPAVGDYRVRYKLVPLGDISVVAKQYGNSFEGYQTKAGDELLLVERGKVSAEKMFANAVSENNILSWILRAVGLVVLMVGFAMIMEPIGVIADVIPFLGDIARLGTGLAAFLFTIIVGTVTIAIAWFYYRPLLALGVVVVGVALTVALMRFFKGRKQPAAAPA</sequence>
<evidence type="ECO:0000313" key="9">
    <source>
        <dbReference type="Proteomes" id="UP000240653"/>
    </source>
</evidence>
<evidence type="ECO:0000256" key="2">
    <source>
        <dbReference type="ARBA" id="ARBA00004586"/>
    </source>
</evidence>
<name>A0A2P7S749_9HYPH</name>
<evidence type="ECO:0000256" key="1">
    <source>
        <dbReference type="ARBA" id="ARBA00004127"/>
    </source>
</evidence>
<proteinExistence type="predicted"/>
<dbReference type="Proteomes" id="UP000240653">
    <property type="component" value="Unassembled WGS sequence"/>
</dbReference>
<protein>
    <submittedName>
        <fullName evidence="8">Uncharacterized protein</fullName>
    </submittedName>
</protein>
<accession>A0A2P7S749</accession>
<evidence type="ECO:0000256" key="5">
    <source>
        <dbReference type="ARBA" id="ARBA00022989"/>
    </source>
</evidence>
<gene>
    <name evidence="8" type="ORF">C7I85_20050</name>
</gene>
<feature type="transmembrane region" description="Helical" evidence="7">
    <location>
        <begin position="311"/>
        <end position="334"/>
    </location>
</feature>
<evidence type="ECO:0000256" key="7">
    <source>
        <dbReference type="SAM" id="Phobius"/>
    </source>
</evidence>
<dbReference type="InterPro" id="IPR012430">
    <property type="entry name" value="TMEM43_fam"/>
</dbReference>
<dbReference type="GO" id="GO:0012505">
    <property type="term" value="C:endomembrane system"/>
    <property type="evidence" value="ECO:0007669"/>
    <property type="project" value="UniProtKB-SubCell"/>
</dbReference>
<feature type="transmembrane region" description="Helical" evidence="7">
    <location>
        <begin position="274"/>
        <end position="299"/>
    </location>
</feature>
<feature type="transmembrane region" description="Helical" evidence="7">
    <location>
        <begin position="340"/>
        <end position="359"/>
    </location>
</feature>
<dbReference type="GO" id="GO:0071763">
    <property type="term" value="P:nuclear membrane organization"/>
    <property type="evidence" value="ECO:0007669"/>
    <property type="project" value="TreeGrafter"/>
</dbReference>
<dbReference type="AlphaFoldDB" id="A0A2P7S749"/>
<dbReference type="PANTHER" id="PTHR13416">
    <property type="match status" value="1"/>
</dbReference>
<comment type="subcellular location">
    <subcellularLocation>
        <location evidence="1">Endomembrane system</location>
        <topology evidence="1">Multi-pass membrane protein</topology>
    </subcellularLocation>
    <subcellularLocation>
        <location evidence="2">Endoplasmic reticulum membrane</location>
    </subcellularLocation>
</comment>
<organism evidence="8 9">
    <name type="scientific">Pseudaminobacter soli</name>
    <name type="common">ex Li et al. 2025</name>
    <dbReference type="NCBI Taxonomy" id="1295366"/>
    <lineage>
        <taxon>Bacteria</taxon>
        <taxon>Pseudomonadati</taxon>
        <taxon>Pseudomonadota</taxon>
        <taxon>Alphaproteobacteria</taxon>
        <taxon>Hyphomicrobiales</taxon>
        <taxon>Phyllobacteriaceae</taxon>
        <taxon>Pseudaminobacter</taxon>
    </lineage>
</organism>
<dbReference type="Pfam" id="PF07787">
    <property type="entry name" value="TMEM43"/>
    <property type="match status" value="1"/>
</dbReference>
<evidence type="ECO:0000313" key="8">
    <source>
        <dbReference type="EMBL" id="PSJ58298.1"/>
    </source>
</evidence>
<evidence type="ECO:0000256" key="6">
    <source>
        <dbReference type="ARBA" id="ARBA00023136"/>
    </source>
</evidence>
<keyword evidence="4" id="KW-0256">Endoplasmic reticulum</keyword>
<keyword evidence="9" id="KW-1185">Reference proteome</keyword>